<dbReference type="SUPFAM" id="SSF81296">
    <property type="entry name" value="E set domains"/>
    <property type="match status" value="1"/>
</dbReference>
<dbReference type="SMART" id="SM00429">
    <property type="entry name" value="IPT"/>
    <property type="match status" value="1"/>
</dbReference>
<comment type="caution">
    <text evidence="2">The sequence shown here is derived from an EMBL/GenBank/DDBJ whole genome shotgun (WGS) entry which is preliminary data.</text>
</comment>
<proteinExistence type="predicted"/>
<dbReference type="NCBIfam" id="NF047353">
    <property type="entry name" value="tube_lmo2291"/>
    <property type="match status" value="1"/>
</dbReference>
<evidence type="ECO:0000313" key="3">
    <source>
        <dbReference type="Proteomes" id="UP000292274"/>
    </source>
</evidence>
<dbReference type="Pfam" id="PF01833">
    <property type="entry name" value="TIG"/>
    <property type="match status" value="1"/>
</dbReference>
<dbReference type="InterPro" id="IPR002909">
    <property type="entry name" value="IPT_dom"/>
</dbReference>
<dbReference type="OrthoDB" id="4201135at2"/>
<protein>
    <recommendedName>
        <fullName evidence="1">IPT/TIG domain-containing protein</fullName>
    </recommendedName>
</protein>
<evidence type="ECO:0000259" key="1">
    <source>
        <dbReference type="SMART" id="SM00429"/>
    </source>
</evidence>
<sequence>MTQPTDRATLLARRLRVDIDLGTYPVVNFQELLGKRELNPISETRAQDDENYDDDGAGREATTGYNWRLELKLSHSTNLDGSSLNPVHAFLRAKHLAAQTQNVAAGEFPVRWYDKNGISSGEEFTGRCYVKQWSRDSNASADLEVVTVVLQGQGRRIPITNPNADLTPAITGLMPATGDDGGGDLVSIFGNHFTNATDVDFGANAADFVVVNDSHIVAITPAGTAGTVRVTVETPEGVSPNVPADDFVYTA</sequence>
<feature type="domain" description="IPT/TIG" evidence="1">
    <location>
        <begin position="167"/>
        <end position="250"/>
    </location>
</feature>
<dbReference type="CDD" id="cd00102">
    <property type="entry name" value="IPT"/>
    <property type="match status" value="1"/>
</dbReference>
<dbReference type="AlphaFoldDB" id="A0A4R0GMA4"/>
<dbReference type="Proteomes" id="UP000292274">
    <property type="component" value="Unassembled WGS sequence"/>
</dbReference>
<dbReference type="RefSeq" id="WP_131303630.1">
    <property type="nucleotide sequence ID" value="NZ_SJJR01000006.1"/>
</dbReference>
<dbReference type="InterPro" id="IPR014756">
    <property type="entry name" value="Ig_E-set"/>
</dbReference>
<dbReference type="GO" id="GO:0005975">
    <property type="term" value="P:carbohydrate metabolic process"/>
    <property type="evidence" value="ECO:0007669"/>
    <property type="project" value="UniProtKB-ARBA"/>
</dbReference>
<dbReference type="EMBL" id="SJJR01000006">
    <property type="protein sequence ID" value="TCB97583.1"/>
    <property type="molecule type" value="Genomic_DNA"/>
</dbReference>
<organism evidence="2 3">
    <name type="scientific">Micromonospora zingiberis</name>
    <dbReference type="NCBI Taxonomy" id="2053011"/>
    <lineage>
        <taxon>Bacteria</taxon>
        <taxon>Bacillati</taxon>
        <taxon>Actinomycetota</taxon>
        <taxon>Actinomycetes</taxon>
        <taxon>Micromonosporales</taxon>
        <taxon>Micromonosporaceae</taxon>
        <taxon>Micromonospora</taxon>
    </lineage>
</organism>
<gene>
    <name evidence="2" type="ORF">E0H26_11735</name>
</gene>
<accession>A0A4R0GMA4</accession>
<dbReference type="InterPro" id="IPR013783">
    <property type="entry name" value="Ig-like_fold"/>
</dbReference>
<reference evidence="2 3" key="1">
    <citation type="submission" date="2019-02" db="EMBL/GenBank/DDBJ databases">
        <title>Jishengella sp. nov., isolated from a root of Zingiber montanum.</title>
        <authorList>
            <person name="Kuncharoen N."/>
            <person name="Kudo T."/>
            <person name="Masahiro Y."/>
            <person name="Ohkuma M."/>
            <person name="Tanasupawat S."/>
        </authorList>
    </citation>
    <scope>NUCLEOTIDE SEQUENCE [LARGE SCALE GENOMIC DNA]</scope>
    <source>
        <strain evidence="2 3">PLAI 1-1</strain>
    </source>
</reference>
<keyword evidence="3" id="KW-1185">Reference proteome</keyword>
<dbReference type="Gene3D" id="2.60.40.10">
    <property type="entry name" value="Immunoglobulins"/>
    <property type="match status" value="1"/>
</dbReference>
<evidence type="ECO:0000313" key="2">
    <source>
        <dbReference type="EMBL" id="TCB97583.1"/>
    </source>
</evidence>
<name>A0A4R0GMA4_9ACTN</name>